<keyword evidence="2" id="KW-0732">Signal</keyword>
<dbReference type="SUPFAM" id="SSF53850">
    <property type="entry name" value="Periplasmic binding protein-like II"/>
    <property type="match status" value="1"/>
</dbReference>
<evidence type="ECO:0000256" key="2">
    <source>
        <dbReference type="SAM" id="SignalP"/>
    </source>
</evidence>
<name>A0A7Y6NMZ7_9BURK</name>
<dbReference type="RefSeq" id="WP_176068825.1">
    <property type="nucleotide sequence ID" value="NZ_JABWMJ010000004.1"/>
</dbReference>
<proteinExistence type="inferred from homology"/>
<accession>A0A7Y6NMZ7</accession>
<dbReference type="PIRSF" id="PIRSF017082">
    <property type="entry name" value="YflP"/>
    <property type="match status" value="1"/>
</dbReference>
<dbReference type="EMBL" id="JABWMJ010000004">
    <property type="protein sequence ID" value="NUZ06135.1"/>
    <property type="molecule type" value="Genomic_DNA"/>
</dbReference>
<evidence type="ECO:0000313" key="4">
    <source>
        <dbReference type="Proteomes" id="UP000529637"/>
    </source>
</evidence>
<dbReference type="AlphaFoldDB" id="A0A7Y6NMZ7"/>
<dbReference type="Gene3D" id="3.40.190.150">
    <property type="entry name" value="Bordetella uptake gene, domain 1"/>
    <property type="match status" value="1"/>
</dbReference>
<comment type="similarity">
    <text evidence="1">Belongs to the UPF0065 (bug) family.</text>
</comment>
<sequence>MTRTSLARRLVLACIVAAALPAAAQTYPTKPIRVIVPYAAGGSTDQLARAIQQPMSDLLGQPVIIDNRPGAGGTIGTDMVAKAAPDGYTLVFGNTGPSAVVSMMRKTPYDELKDFRPISTVAITPMILAVPADIPVTTAKEFVAWVGKHPNLNYGSVGNGSLSHMTGEYFNSLAGTRLTHIPYNGGAPLTTAFVGGQVQASFVTGLDGATMLATGKVKYLAVGTPQRTPVVPGLPAIAEEIPGFRSSAWFGLLAPKGTPDEIVAKLNAAVVAAVRRPEIQKLFASRNVEARSSTPAEMEALIRDEIAQWKPVIRDSKIEM</sequence>
<comment type="caution">
    <text evidence="3">The sequence shown here is derived from an EMBL/GenBank/DDBJ whole genome shotgun (WGS) entry which is preliminary data.</text>
</comment>
<organism evidence="3 4">
    <name type="scientific">Piscinibacter koreensis</name>
    <dbReference type="NCBI Taxonomy" id="2742824"/>
    <lineage>
        <taxon>Bacteria</taxon>
        <taxon>Pseudomonadati</taxon>
        <taxon>Pseudomonadota</taxon>
        <taxon>Betaproteobacteria</taxon>
        <taxon>Burkholderiales</taxon>
        <taxon>Sphaerotilaceae</taxon>
        <taxon>Piscinibacter</taxon>
    </lineage>
</organism>
<dbReference type="InterPro" id="IPR042100">
    <property type="entry name" value="Bug_dom1"/>
</dbReference>
<dbReference type="Pfam" id="PF03401">
    <property type="entry name" value="TctC"/>
    <property type="match status" value="1"/>
</dbReference>
<feature type="signal peptide" evidence="2">
    <location>
        <begin position="1"/>
        <end position="24"/>
    </location>
</feature>
<dbReference type="InterPro" id="IPR005064">
    <property type="entry name" value="BUG"/>
</dbReference>
<evidence type="ECO:0000313" key="3">
    <source>
        <dbReference type="EMBL" id="NUZ06135.1"/>
    </source>
</evidence>
<dbReference type="Gene3D" id="3.40.190.10">
    <property type="entry name" value="Periplasmic binding protein-like II"/>
    <property type="match status" value="1"/>
</dbReference>
<protein>
    <submittedName>
        <fullName evidence="3">Tripartite tricarboxylate transporter substrate binding protein</fullName>
    </submittedName>
</protein>
<dbReference type="CDD" id="cd13578">
    <property type="entry name" value="PBP2_Bug27"/>
    <property type="match status" value="1"/>
</dbReference>
<dbReference type="Proteomes" id="UP000529637">
    <property type="component" value="Unassembled WGS sequence"/>
</dbReference>
<feature type="chain" id="PRO_5030829067" evidence="2">
    <location>
        <begin position="25"/>
        <end position="320"/>
    </location>
</feature>
<keyword evidence="4" id="KW-1185">Reference proteome</keyword>
<gene>
    <name evidence="3" type="ORF">HQN59_10205</name>
</gene>
<dbReference type="PANTHER" id="PTHR42928:SF5">
    <property type="entry name" value="BLR1237 PROTEIN"/>
    <property type="match status" value="1"/>
</dbReference>
<reference evidence="3 4" key="1">
    <citation type="submission" date="2020-06" db="EMBL/GenBank/DDBJ databases">
        <title>Schlegella sp. ID0723 isolated from air conditioner.</title>
        <authorList>
            <person name="Kim D.Y."/>
            <person name="Kim D.-U."/>
        </authorList>
    </citation>
    <scope>NUCLEOTIDE SEQUENCE [LARGE SCALE GENOMIC DNA]</scope>
    <source>
        <strain evidence="3 4">ID0723</strain>
    </source>
</reference>
<dbReference type="PANTHER" id="PTHR42928">
    <property type="entry name" value="TRICARBOXYLATE-BINDING PROTEIN"/>
    <property type="match status" value="1"/>
</dbReference>
<evidence type="ECO:0000256" key="1">
    <source>
        <dbReference type="ARBA" id="ARBA00006987"/>
    </source>
</evidence>